<dbReference type="InterPro" id="IPR004623">
    <property type="entry name" value="KdpA"/>
</dbReference>
<feature type="transmembrane region" description="Helical" evidence="9">
    <location>
        <begin position="522"/>
        <end position="543"/>
    </location>
</feature>
<evidence type="ECO:0000256" key="4">
    <source>
        <dbReference type="ARBA" id="ARBA00022692"/>
    </source>
</evidence>
<dbReference type="GO" id="GO:0005886">
    <property type="term" value="C:plasma membrane"/>
    <property type="evidence" value="ECO:0007669"/>
    <property type="project" value="UniProtKB-SubCell"/>
</dbReference>
<dbReference type="EMBL" id="CCEJ010000005">
    <property type="protein sequence ID" value="CDR34053.1"/>
    <property type="molecule type" value="Genomic_DNA"/>
</dbReference>
<evidence type="ECO:0000256" key="6">
    <source>
        <dbReference type="ARBA" id="ARBA00022989"/>
    </source>
</evidence>
<keyword evidence="8 9" id="KW-0472">Membrane</keyword>
<protein>
    <recommendedName>
        <fullName evidence="9">Potassium-transporting ATPase potassium-binding subunit</fullName>
    </recommendedName>
    <alternativeName>
        <fullName evidence="9">ATP phosphohydrolase [potassium-transporting] A chain</fullName>
    </alternativeName>
    <alternativeName>
        <fullName evidence="9">Potassium-binding and translocating subunit A</fullName>
    </alternativeName>
    <alternativeName>
        <fullName evidence="9">Potassium-translocating ATPase A chain</fullName>
    </alternativeName>
</protein>
<keyword evidence="5 9" id="KW-0630">Potassium</keyword>
<name>A0A090D244_9BACT</name>
<feature type="transmembrane region" description="Helical" evidence="9">
    <location>
        <begin position="137"/>
        <end position="154"/>
    </location>
</feature>
<comment type="function">
    <text evidence="9">Part of the high-affinity ATP-driven potassium transport (or Kdp) system, which catalyzes the hydrolysis of ATP coupled with the electrogenic transport of potassium into the cytoplasm. This subunit binds the extracellular potassium ions and delivers the ions to the membrane domain of KdpB through an intramembrane tunnel.</text>
</comment>
<dbReference type="GO" id="GO:0008556">
    <property type="term" value="F:P-type potassium transmembrane transporter activity"/>
    <property type="evidence" value="ECO:0007669"/>
    <property type="project" value="InterPro"/>
</dbReference>
<organism evidence="10 11">
    <name type="scientific">Candidatus Criblamydia sequanensis CRIB-18</name>
    <dbReference type="NCBI Taxonomy" id="1437425"/>
    <lineage>
        <taxon>Bacteria</taxon>
        <taxon>Pseudomonadati</taxon>
        <taxon>Chlamydiota</taxon>
        <taxon>Chlamydiia</taxon>
        <taxon>Parachlamydiales</taxon>
        <taxon>Candidatus Criblamydiaceae</taxon>
        <taxon>Candidatus Criblamydia</taxon>
    </lineage>
</organism>
<feature type="transmembrane region" description="Helical" evidence="9">
    <location>
        <begin position="413"/>
        <end position="435"/>
    </location>
</feature>
<feature type="transmembrane region" description="Helical" evidence="9">
    <location>
        <begin position="476"/>
        <end position="501"/>
    </location>
</feature>
<dbReference type="Proteomes" id="UP000031552">
    <property type="component" value="Unassembled WGS sequence"/>
</dbReference>
<comment type="subunit">
    <text evidence="9">The system is composed of three essential subunits: KdpA, KdpB and KdpC.</text>
</comment>
<feature type="transmembrane region" description="Helical" evidence="9">
    <location>
        <begin position="175"/>
        <end position="197"/>
    </location>
</feature>
<dbReference type="PANTHER" id="PTHR30607:SF2">
    <property type="entry name" value="POTASSIUM-TRANSPORTING ATPASE POTASSIUM-BINDING SUBUNIT"/>
    <property type="match status" value="1"/>
</dbReference>
<evidence type="ECO:0000256" key="1">
    <source>
        <dbReference type="ARBA" id="ARBA00022448"/>
    </source>
</evidence>
<evidence type="ECO:0000256" key="9">
    <source>
        <dbReference type="HAMAP-Rule" id="MF_00275"/>
    </source>
</evidence>
<evidence type="ECO:0000256" key="2">
    <source>
        <dbReference type="ARBA" id="ARBA00022475"/>
    </source>
</evidence>
<evidence type="ECO:0000256" key="7">
    <source>
        <dbReference type="ARBA" id="ARBA00023065"/>
    </source>
</evidence>
<dbReference type="GO" id="GO:0016787">
    <property type="term" value="F:hydrolase activity"/>
    <property type="evidence" value="ECO:0007669"/>
    <property type="project" value="UniProtKB-KW"/>
</dbReference>
<feature type="transmembrane region" description="Helical" evidence="9">
    <location>
        <begin position="6"/>
        <end position="26"/>
    </location>
</feature>
<reference evidence="10" key="2">
    <citation type="submission" date="2014-09" db="EMBL/GenBank/DDBJ databases">
        <title>Criblamydia sequanensis harbors a mega-plasmid encoding arsenite resistance.</title>
        <authorList>
            <person name="Bertelli C."/>
            <person name="Goesmann A."/>
            <person name="Greub G."/>
        </authorList>
    </citation>
    <scope>NUCLEOTIDE SEQUENCE [LARGE SCALE GENOMIC DNA]</scope>
    <source>
        <strain evidence="10">CRIB-18</strain>
    </source>
</reference>
<dbReference type="STRING" id="1437425.CSEC_1232"/>
<evidence type="ECO:0000256" key="8">
    <source>
        <dbReference type="ARBA" id="ARBA00023136"/>
    </source>
</evidence>
<comment type="subcellular location">
    <subcellularLocation>
        <location evidence="9">Cell membrane</location>
        <topology evidence="9">Multi-pass membrane protein</topology>
    </subcellularLocation>
</comment>
<feature type="transmembrane region" description="Helical" evidence="9">
    <location>
        <begin position="258"/>
        <end position="275"/>
    </location>
</feature>
<keyword evidence="7 9" id="KW-0406">Ion transport</keyword>
<dbReference type="NCBIfam" id="TIGR00680">
    <property type="entry name" value="kdpA"/>
    <property type="match status" value="1"/>
</dbReference>
<keyword evidence="2 9" id="KW-1003">Cell membrane</keyword>
<dbReference type="Pfam" id="PF03814">
    <property type="entry name" value="KdpA"/>
    <property type="match status" value="1"/>
</dbReference>
<sequence length="560" mass="60402">MNHWAELVSFFLFLLGTSLFLGRYLWILFKDHPSFTLPIFSSTEAKIYKICSIDCEEEMTAKNYMMALLFFNLLGLAFLFALLLLQGVLPLNPENLSGVEPLLALNTAISFTTNTNWQAYAGETTLSYLSGMLGLTVQNYLSAATGFAALLTLIRGFTRQNSTTVGNFWKDLTRFTLYVLLPLSLLFSLFLVSQGAIQTLEGALTVETLENAKQTIPRGPAASQVAIKQIGSNGGGFFNANSAHPFENPTPLTNFLETWAILIIPGATLYMYALMIESKKEAAPIFACLLIFFLTSVFASFLSEIAVNPNMAVNPVLEGKETRFGIYNSVLFANATTATSNGSTNCSHSSLSPLAGGLCLFNMMLGEVIFGGVGVGLAGLLLFILLTVFLSGLMVGRTPEYLGKKVEKQEMKWVMLALLFPSLLILLGAAIALSLPSVLDTLTEGPHGLTEILYAFTSAAANNGSAFASLNANTPFFNVVLSVIMLASRLTILLAAIAIGGHLALKKRGGISLGSFSTASPLFGLLLFFVIFIVAGLTFFPALSLGPILEEMLMRRSVVF</sequence>
<evidence type="ECO:0000256" key="3">
    <source>
        <dbReference type="ARBA" id="ARBA00022538"/>
    </source>
</evidence>
<comment type="caution">
    <text evidence="10">The sequence shown here is derived from an EMBL/GenBank/DDBJ whole genome shotgun (WGS) entry which is preliminary data.</text>
</comment>
<gene>
    <name evidence="9 10" type="primary">kdpA</name>
    <name evidence="10" type="ORF">CSEC_1232</name>
</gene>
<keyword evidence="3 9" id="KW-0633">Potassium transport</keyword>
<accession>A0A090D244</accession>
<proteinExistence type="inferred from homology"/>
<feature type="transmembrane region" description="Helical" evidence="9">
    <location>
        <begin position="67"/>
        <end position="89"/>
    </location>
</feature>
<evidence type="ECO:0000256" key="5">
    <source>
        <dbReference type="ARBA" id="ARBA00022958"/>
    </source>
</evidence>
<keyword evidence="6 9" id="KW-1133">Transmembrane helix</keyword>
<evidence type="ECO:0000313" key="10">
    <source>
        <dbReference type="EMBL" id="CDR34053.1"/>
    </source>
</evidence>
<keyword evidence="4 9" id="KW-0812">Transmembrane</keyword>
<feature type="transmembrane region" description="Helical" evidence="9">
    <location>
        <begin position="282"/>
        <end position="302"/>
    </location>
</feature>
<dbReference type="PIRSF" id="PIRSF001294">
    <property type="entry name" value="K_ATPaseA"/>
    <property type="match status" value="1"/>
</dbReference>
<keyword evidence="11" id="KW-1185">Reference proteome</keyword>
<evidence type="ECO:0000313" key="11">
    <source>
        <dbReference type="Proteomes" id="UP000031552"/>
    </source>
</evidence>
<reference evidence="10" key="1">
    <citation type="submission" date="2013-12" db="EMBL/GenBank/DDBJ databases">
        <authorList>
            <person name="Linke B."/>
        </authorList>
    </citation>
    <scope>NUCLEOTIDE SEQUENCE [LARGE SCALE GENOMIC DNA]</scope>
    <source>
        <strain evidence="10">CRIB-18</strain>
    </source>
</reference>
<keyword evidence="1 9" id="KW-0813">Transport</keyword>
<dbReference type="OrthoDB" id="9763796at2"/>
<dbReference type="HAMAP" id="MF_00275">
    <property type="entry name" value="KdpA"/>
    <property type="match status" value="1"/>
</dbReference>
<dbReference type="AlphaFoldDB" id="A0A090D244"/>
<feature type="transmembrane region" description="Helical" evidence="9">
    <location>
        <begin position="368"/>
        <end position="393"/>
    </location>
</feature>
<dbReference type="GO" id="GO:0030955">
    <property type="term" value="F:potassium ion binding"/>
    <property type="evidence" value="ECO:0007669"/>
    <property type="project" value="UniProtKB-UniRule"/>
</dbReference>
<dbReference type="RefSeq" id="WP_041017604.1">
    <property type="nucleotide sequence ID" value="NZ_CCEJ010000005.1"/>
</dbReference>
<comment type="similarity">
    <text evidence="9">Belongs to the KdpA family.</text>
</comment>
<keyword evidence="10" id="KW-0378">Hydrolase</keyword>
<dbReference type="PANTHER" id="PTHR30607">
    <property type="entry name" value="POTASSIUM-TRANSPORTING ATPASE A CHAIN"/>
    <property type="match status" value="1"/>
</dbReference>
<dbReference type="eggNOG" id="COG2060">
    <property type="taxonomic scope" value="Bacteria"/>
</dbReference>